<evidence type="ECO:0000256" key="1">
    <source>
        <dbReference type="SAM" id="Phobius"/>
    </source>
</evidence>
<feature type="transmembrane region" description="Helical" evidence="1">
    <location>
        <begin position="7"/>
        <end position="28"/>
    </location>
</feature>
<dbReference type="FunCoup" id="D3BQ62">
    <property type="interactions" value="805"/>
</dbReference>
<dbReference type="InParanoid" id="D3BQ62"/>
<keyword evidence="1" id="KW-1133">Transmembrane helix</keyword>
<dbReference type="Proteomes" id="UP000001396">
    <property type="component" value="Unassembled WGS sequence"/>
</dbReference>
<dbReference type="RefSeq" id="XP_020428414.1">
    <property type="nucleotide sequence ID" value="XM_020580829.1"/>
</dbReference>
<keyword evidence="3" id="KW-1185">Reference proteome</keyword>
<keyword evidence="1" id="KW-0812">Transmembrane</keyword>
<dbReference type="EMBL" id="ADBJ01000047">
    <property type="protein sequence ID" value="EFA76282.1"/>
    <property type="molecule type" value="Genomic_DNA"/>
</dbReference>
<dbReference type="InterPro" id="IPR043136">
    <property type="entry name" value="B30.2/SPRY_sf"/>
</dbReference>
<proteinExistence type="predicted"/>
<evidence type="ECO:0000313" key="2">
    <source>
        <dbReference type="EMBL" id="EFA76282.1"/>
    </source>
</evidence>
<comment type="caution">
    <text evidence="2">The sequence shown here is derived from an EMBL/GenBank/DDBJ whole genome shotgun (WGS) entry which is preliminary data.</text>
</comment>
<organism evidence="2 3">
    <name type="scientific">Heterostelium pallidum (strain ATCC 26659 / Pp 5 / PN500)</name>
    <name type="common">Cellular slime mold</name>
    <name type="synonym">Polysphondylium pallidum</name>
    <dbReference type="NCBI Taxonomy" id="670386"/>
    <lineage>
        <taxon>Eukaryota</taxon>
        <taxon>Amoebozoa</taxon>
        <taxon>Evosea</taxon>
        <taxon>Eumycetozoa</taxon>
        <taxon>Dictyostelia</taxon>
        <taxon>Acytosteliales</taxon>
        <taxon>Acytosteliaceae</taxon>
        <taxon>Heterostelium</taxon>
    </lineage>
</organism>
<sequence>MNLRSTFLLIIIYIFSTTNLMMASKIHLSWDSNNIIDRTRYSNSGKSPVEFSDSDTVVTRHERLNGDDFPPIRIIANHSIEQSLTWKVKILTNNGFCEVGIYNPIEKIAYFIKPSRNELQSDLPGKLTIIIIIIIIKSNLIFQLQFFKLINQGDRFDTQPFGAEAFESGDIVKVQVNVYHSEVVPNERLMDIIIFKNEDNLIGTAFTGVKLCGKFYPMVGVNDEGDSIAICNN</sequence>
<evidence type="ECO:0000313" key="3">
    <source>
        <dbReference type="Proteomes" id="UP000001396"/>
    </source>
</evidence>
<dbReference type="Gene3D" id="2.60.120.920">
    <property type="match status" value="1"/>
</dbReference>
<dbReference type="GeneID" id="31365515"/>
<dbReference type="OMA" id="HERAQGD"/>
<gene>
    <name evidence="2" type="ORF">PPL_10044</name>
</gene>
<feature type="transmembrane region" description="Helical" evidence="1">
    <location>
        <begin position="127"/>
        <end position="147"/>
    </location>
</feature>
<keyword evidence="1" id="KW-0472">Membrane</keyword>
<protein>
    <submittedName>
        <fullName evidence="2">Uncharacterized protein</fullName>
    </submittedName>
</protein>
<dbReference type="AlphaFoldDB" id="D3BQ62"/>
<accession>D3BQ62</accession>
<name>D3BQ62_HETP5</name>
<reference evidence="2 3" key="1">
    <citation type="journal article" date="2011" name="Genome Res.">
        <title>Phylogeny-wide analysis of social amoeba genomes highlights ancient origins for complex intercellular communication.</title>
        <authorList>
            <person name="Heidel A.J."/>
            <person name="Lawal H.M."/>
            <person name="Felder M."/>
            <person name="Schilde C."/>
            <person name="Helps N.R."/>
            <person name="Tunggal B."/>
            <person name="Rivero F."/>
            <person name="John U."/>
            <person name="Schleicher M."/>
            <person name="Eichinger L."/>
            <person name="Platzer M."/>
            <person name="Noegel A.A."/>
            <person name="Schaap P."/>
            <person name="Gloeckner G."/>
        </authorList>
    </citation>
    <scope>NUCLEOTIDE SEQUENCE [LARGE SCALE GENOMIC DNA]</scope>
    <source>
        <strain evidence="3">ATCC 26659 / Pp 5 / PN500</strain>
    </source>
</reference>